<dbReference type="Pfam" id="PF01755">
    <property type="entry name" value="Glyco_transf_25"/>
    <property type="match status" value="1"/>
</dbReference>
<dbReference type="EMBL" id="CP028271">
    <property type="protein sequence ID" value="QHM70733.1"/>
    <property type="molecule type" value="Genomic_DNA"/>
</dbReference>
<evidence type="ECO:0000313" key="3">
    <source>
        <dbReference type="Proteomes" id="UP000464053"/>
    </source>
</evidence>
<evidence type="ECO:0000259" key="1">
    <source>
        <dbReference type="Pfam" id="PF01755"/>
    </source>
</evidence>
<dbReference type="CDD" id="cd06532">
    <property type="entry name" value="Glyco_transf_25"/>
    <property type="match status" value="1"/>
</dbReference>
<name>A0A6P1PWH8_9GAMM</name>
<dbReference type="AlphaFoldDB" id="A0A6P1PWH8"/>
<protein>
    <recommendedName>
        <fullName evidence="1">Glycosyl transferase family 25 domain-containing protein</fullName>
    </recommendedName>
</protein>
<dbReference type="KEGG" id="mint:C7M51_01011"/>
<evidence type="ECO:0000313" key="2">
    <source>
        <dbReference type="EMBL" id="QHM70733.1"/>
    </source>
</evidence>
<gene>
    <name evidence="2" type="ORF">C7M51_01011</name>
</gene>
<feature type="domain" description="Glycosyl transferase family 25" evidence="1">
    <location>
        <begin position="1"/>
        <end position="152"/>
    </location>
</feature>
<reference evidence="2 3" key="1">
    <citation type="submission" date="2018-03" db="EMBL/GenBank/DDBJ databases">
        <title>Pantoea intestinalis SRCM103226 isolated form the mealworm.</title>
        <authorList>
            <person name="Jeong D.-Y."/>
            <person name="Kim J.W."/>
        </authorList>
    </citation>
    <scope>NUCLEOTIDE SEQUENCE [LARGE SCALE GENOMIC DNA]</scope>
    <source>
        <strain evidence="2 3">SRCM103226</strain>
    </source>
</reference>
<sequence>MQRQMDALNLSFEFIKAVDGRLMSDKEITQVTSIPNYAFLPGEIGCALSHQLIYKKMTHENIDTALILEDDVVLSEDICAILKNLNLSNYRPEVILLSRVNKHLQKSIRPITKEYSLHKTHQATTAHSYLINKSAAESLLNNLYPVWMTADKWTLFEELSFLRVYSVIPHPVALSDESNDSTINMNKGNSDFNKKKREIWQQLMSKRPIKAKIKHRYRRAIVPLFNKIVDQGKG</sequence>
<proteinExistence type="predicted"/>
<keyword evidence="3" id="KW-1185">Reference proteome</keyword>
<dbReference type="InterPro" id="IPR002654">
    <property type="entry name" value="Glyco_trans_25"/>
</dbReference>
<organism evidence="2 3">
    <name type="scientific">Mixta intestinalis</name>
    <dbReference type="NCBI Taxonomy" id="1615494"/>
    <lineage>
        <taxon>Bacteria</taxon>
        <taxon>Pseudomonadati</taxon>
        <taxon>Pseudomonadota</taxon>
        <taxon>Gammaproteobacteria</taxon>
        <taxon>Enterobacterales</taxon>
        <taxon>Erwiniaceae</taxon>
        <taxon>Mixta</taxon>
    </lineage>
</organism>
<dbReference type="Proteomes" id="UP000464053">
    <property type="component" value="Chromosome"/>
</dbReference>
<accession>A0A6P1PWH8</accession>